<dbReference type="RefSeq" id="WP_353541069.1">
    <property type="nucleotide sequence ID" value="NZ_BAABRN010000006.1"/>
</dbReference>
<organism evidence="1 2">
    <name type="scientific">Deinococcus xinjiangensis</name>
    <dbReference type="NCBI Taxonomy" id="457454"/>
    <lineage>
        <taxon>Bacteria</taxon>
        <taxon>Thermotogati</taxon>
        <taxon>Deinococcota</taxon>
        <taxon>Deinococci</taxon>
        <taxon>Deinococcales</taxon>
        <taxon>Deinococcaceae</taxon>
        <taxon>Deinococcus</taxon>
    </lineage>
</organism>
<reference evidence="1 2" key="1">
    <citation type="submission" date="2024-02" db="EMBL/GenBank/DDBJ databases">
        <title>Deinococcus xinjiangensis NBRC 107630.</title>
        <authorList>
            <person name="Ichikawa N."/>
            <person name="Katano-Makiyama Y."/>
            <person name="Hidaka K."/>
        </authorList>
    </citation>
    <scope>NUCLEOTIDE SEQUENCE [LARGE SCALE GENOMIC DNA]</scope>
    <source>
        <strain evidence="1 2">NBRC 107630</strain>
    </source>
</reference>
<dbReference type="EMBL" id="BAABRN010000006">
    <property type="protein sequence ID" value="GAA5501094.1"/>
    <property type="molecule type" value="Genomic_DNA"/>
</dbReference>
<protein>
    <submittedName>
        <fullName evidence="1">Uncharacterized protein</fullName>
    </submittedName>
</protein>
<dbReference type="Proteomes" id="UP001458946">
    <property type="component" value="Unassembled WGS sequence"/>
</dbReference>
<evidence type="ECO:0000313" key="1">
    <source>
        <dbReference type="EMBL" id="GAA5501094.1"/>
    </source>
</evidence>
<comment type="caution">
    <text evidence="1">The sequence shown here is derived from an EMBL/GenBank/DDBJ whole genome shotgun (WGS) entry which is preliminary data.</text>
</comment>
<name>A0ABP9V738_9DEIO</name>
<accession>A0ABP9V738</accession>
<keyword evidence="2" id="KW-1185">Reference proteome</keyword>
<proteinExistence type="predicted"/>
<gene>
    <name evidence="1" type="ORF">Dxin01_00825</name>
</gene>
<sequence length="106" mass="12220">MTTSPHGWGEQLLSEDTEYVITHEFQRLSHKQRILIEPLEMQRLYAQARAATEQAVFQCLSTAHLPAGMSFREAVNRLSAAVPVQYHRVTHHLFVQPDAEILWSHE</sequence>
<evidence type="ECO:0000313" key="2">
    <source>
        <dbReference type="Proteomes" id="UP001458946"/>
    </source>
</evidence>